<dbReference type="SUPFAM" id="SSF48452">
    <property type="entry name" value="TPR-like"/>
    <property type="match status" value="1"/>
</dbReference>
<sequence>MTIAPEAFGQAVSPRRAERLARRVGDAAVAFEADRFEEARSILGPIAREAPDTPEVRELLGLTYYRLGRWRDSVRELEAFGSLTASNEQYPVLADSYRALGRHSRVDELWLELREQSPSAELVNEGRIVAAGSLADQGRLADAIRLLEKGWKAPKRPKDVHLRRAYALADLLERAGSVPRARQLFAWLSNVAPGFADVDARLSALG</sequence>
<dbReference type="Gene3D" id="1.25.40.10">
    <property type="entry name" value="Tetratricopeptide repeat domain"/>
    <property type="match status" value="1"/>
</dbReference>
<name>A0A936THN6_9ACTN</name>
<organism evidence="1 2">
    <name type="scientific">Candidatus Neomicrothrix subdominans</name>
    <dbReference type="NCBI Taxonomy" id="2954438"/>
    <lineage>
        <taxon>Bacteria</taxon>
        <taxon>Bacillati</taxon>
        <taxon>Actinomycetota</taxon>
        <taxon>Acidimicrobiia</taxon>
        <taxon>Acidimicrobiales</taxon>
        <taxon>Microthrixaceae</taxon>
        <taxon>Candidatus Neomicrothrix</taxon>
    </lineage>
</organism>
<protein>
    <submittedName>
        <fullName evidence="1">Tetratricopeptide repeat protein</fullName>
    </submittedName>
</protein>
<accession>A0A936THN6</accession>
<dbReference type="EMBL" id="JADJZA010000011">
    <property type="protein sequence ID" value="MBK9299025.1"/>
    <property type="molecule type" value="Genomic_DNA"/>
</dbReference>
<reference evidence="1 2" key="1">
    <citation type="submission" date="2020-10" db="EMBL/GenBank/DDBJ databases">
        <title>Connecting structure to function with the recovery of over 1000 high-quality activated sludge metagenome-assembled genomes encoding full-length rRNA genes using long-read sequencing.</title>
        <authorList>
            <person name="Singleton C.M."/>
            <person name="Petriglieri F."/>
            <person name="Kristensen J.M."/>
            <person name="Kirkegaard R.H."/>
            <person name="Michaelsen T.Y."/>
            <person name="Andersen M.H."/>
            <person name="Karst S.M."/>
            <person name="Dueholm M.S."/>
            <person name="Nielsen P.H."/>
            <person name="Albertsen M."/>
        </authorList>
    </citation>
    <scope>NUCLEOTIDE SEQUENCE [LARGE SCALE GENOMIC DNA]</scope>
    <source>
        <strain evidence="1">Lyne_18-Q3-R50-59_MAXAC.006</strain>
    </source>
</reference>
<comment type="caution">
    <text evidence="1">The sequence shown here is derived from an EMBL/GenBank/DDBJ whole genome shotgun (WGS) entry which is preliminary data.</text>
</comment>
<proteinExistence type="predicted"/>
<gene>
    <name evidence="1" type="ORF">IPN02_19820</name>
</gene>
<evidence type="ECO:0000313" key="1">
    <source>
        <dbReference type="EMBL" id="MBK9299025.1"/>
    </source>
</evidence>
<evidence type="ECO:0000313" key="2">
    <source>
        <dbReference type="Proteomes" id="UP000727993"/>
    </source>
</evidence>
<dbReference type="InterPro" id="IPR011990">
    <property type="entry name" value="TPR-like_helical_dom_sf"/>
</dbReference>
<dbReference type="AlphaFoldDB" id="A0A936THN6"/>
<dbReference type="Proteomes" id="UP000727993">
    <property type="component" value="Unassembled WGS sequence"/>
</dbReference>